<dbReference type="OrthoDB" id="624930at2759"/>
<reference evidence="3" key="1">
    <citation type="submission" date="2020-10" db="EMBL/GenBank/DDBJ databases">
        <authorList>
            <person name="Han B."/>
            <person name="Lu T."/>
            <person name="Zhao Q."/>
            <person name="Huang X."/>
            <person name="Zhao Y."/>
        </authorList>
    </citation>
    <scope>NUCLEOTIDE SEQUENCE</scope>
</reference>
<accession>A0A811QFC1</accession>
<feature type="domain" description="F-box/LRR-repeat protein 15/At3g58940/PEG3-like LRR" evidence="2">
    <location>
        <begin position="187"/>
        <end position="359"/>
    </location>
</feature>
<dbReference type="InterPro" id="IPR055302">
    <property type="entry name" value="F-box_dom-containing"/>
</dbReference>
<keyword evidence="4" id="KW-1185">Reference proteome</keyword>
<dbReference type="Proteomes" id="UP000604825">
    <property type="component" value="Unassembled WGS sequence"/>
</dbReference>
<protein>
    <recommendedName>
        <fullName evidence="5">FBD domain-containing protein</fullName>
    </recommendedName>
</protein>
<name>A0A811QFC1_9POAL</name>
<evidence type="ECO:0000259" key="2">
    <source>
        <dbReference type="Pfam" id="PF24758"/>
    </source>
</evidence>
<evidence type="ECO:0000313" key="3">
    <source>
        <dbReference type="EMBL" id="CAD6259486.1"/>
    </source>
</evidence>
<dbReference type="InterPro" id="IPR006566">
    <property type="entry name" value="FBD"/>
</dbReference>
<dbReference type="Pfam" id="PF24758">
    <property type="entry name" value="LRR_At5g56370"/>
    <property type="match status" value="1"/>
</dbReference>
<dbReference type="EMBL" id="CAJGYO010000011">
    <property type="protein sequence ID" value="CAD6259486.1"/>
    <property type="molecule type" value="Genomic_DNA"/>
</dbReference>
<dbReference type="PANTHER" id="PTHR32141">
    <property type="match status" value="1"/>
</dbReference>
<evidence type="ECO:0008006" key="5">
    <source>
        <dbReference type="Google" id="ProtNLM"/>
    </source>
</evidence>
<organism evidence="3 4">
    <name type="scientific">Miscanthus lutarioriparius</name>
    <dbReference type="NCBI Taxonomy" id="422564"/>
    <lineage>
        <taxon>Eukaryota</taxon>
        <taxon>Viridiplantae</taxon>
        <taxon>Streptophyta</taxon>
        <taxon>Embryophyta</taxon>
        <taxon>Tracheophyta</taxon>
        <taxon>Spermatophyta</taxon>
        <taxon>Magnoliopsida</taxon>
        <taxon>Liliopsida</taxon>
        <taxon>Poales</taxon>
        <taxon>Poaceae</taxon>
        <taxon>PACMAD clade</taxon>
        <taxon>Panicoideae</taxon>
        <taxon>Andropogonodae</taxon>
        <taxon>Andropogoneae</taxon>
        <taxon>Saccharinae</taxon>
        <taxon>Miscanthus</taxon>
    </lineage>
</organism>
<evidence type="ECO:0000313" key="4">
    <source>
        <dbReference type="Proteomes" id="UP000604825"/>
    </source>
</evidence>
<dbReference type="AlphaFoldDB" id="A0A811QFC1"/>
<dbReference type="PANTHER" id="PTHR32141:SF181">
    <property type="entry name" value="F-BOX DOMAIN-CONTAINING PROTEIN"/>
    <property type="match status" value="1"/>
</dbReference>
<comment type="caution">
    <text evidence="3">The sequence shown here is derived from an EMBL/GenBank/DDBJ whole genome shotgun (WGS) entry which is preliminary data.</text>
</comment>
<dbReference type="InterPro" id="IPR055411">
    <property type="entry name" value="LRR_FXL15/At3g58940/PEG3-like"/>
</dbReference>
<dbReference type="Pfam" id="PF08387">
    <property type="entry name" value="FBD"/>
    <property type="match status" value="1"/>
</dbReference>
<proteinExistence type="predicted"/>
<gene>
    <name evidence="3" type="ORF">NCGR_LOCUS42923</name>
</gene>
<feature type="domain" description="FBD" evidence="1">
    <location>
        <begin position="382"/>
        <end position="422"/>
    </location>
</feature>
<sequence length="506" mass="55525">MEEQQFQTSVDVSVSNMQRDGVDVPDPLTLDTAMMLTYSYDAIPDPHVSPAAPLASAIAARAPADGVDRISLLPDSLLRNVVSRLPAKDAALATRWRGLGRSVPLAVVDAHILPAYVPADHTMPGGEDVLSWAVAVVASRVLDAHPGPFRCVHLSRCHMASHQADIRRWLELIAAKGVQELGPQHRRAPAHYMLPCLRELVLDTVAIEERDLHFLIDRSPVLEVLTITTNQTGARVRLISRSLRCVQVSTSAEVHITVVDAPRLERLLMWMISPAVPGESCSRIKIGHAPNLCMLGHWQPGFELEIGNTILKVGTKMSPSTMVPTVKILALEVGFEVHNEVKMMPCFFNCFLNVETLHIFSLNDTPSGKVDPKFWKGKEAGCIDCVQRHVKKFVFQEFRGKRSELAFLKFIAERAQVLEKMVVMVASKCFSSADAVNAKLKPLTSAIWASKDCKLIVFKSPSSDGASPAWASKTASDFSCSNPFDLPTANAELYSGAFVLQHSNTL</sequence>
<evidence type="ECO:0000259" key="1">
    <source>
        <dbReference type="Pfam" id="PF08387"/>
    </source>
</evidence>